<sequence length="291" mass="32524">MPEYYPFNPEPRAAQQAPPMNSCDAQFHVFGPTDVYPPRPEAPFNMPSATIGAALKMHRALGIERGVIVQATTYGADHSVILDALEQAGPNYRGCANAIVLKEREEAYIEALHNAGVRGARFTFRKELGVGLSPKEFRLAADRLREMGWYMKIQPEKNGILESVELYENIDTPVLIDHLGRADADLGVADPNVQKTIELLKKGNFWVMLSLGEKISTQGYPWDDVLPIARAYIDAAPDRVVWASDWPHPLSKSPPPNDAELLELLYRYAPDDAERQKILVDNPAELFGFER</sequence>
<dbReference type="Proteomes" id="UP000769617">
    <property type="component" value="Unassembled WGS sequence"/>
</dbReference>
<protein>
    <submittedName>
        <fullName evidence="2">Amidohydrolase family protein</fullName>
    </submittedName>
</protein>
<dbReference type="InterPro" id="IPR032466">
    <property type="entry name" value="Metal_Hydrolase"/>
</dbReference>
<feature type="domain" description="Amidohydrolase-related" evidence="1">
    <location>
        <begin position="23"/>
        <end position="289"/>
    </location>
</feature>
<dbReference type="Pfam" id="PF04909">
    <property type="entry name" value="Amidohydro_2"/>
    <property type="match status" value="1"/>
</dbReference>
<dbReference type="EMBL" id="JAHYCA010000001">
    <property type="protein sequence ID" value="MBW6390070.1"/>
    <property type="molecule type" value="Genomic_DNA"/>
</dbReference>
<dbReference type="RefSeq" id="WP_219790576.1">
    <property type="nucleotide sequence ID" value="NZ_JAHYCA010000001.1"/>
</dbReference>
<dbReference type="SUPFAM" id="SSF51556">
    <property type="entry name" value="Metallo-dependent hydrolases"/>
    <property type="match status" value="1"/>
</dbReference>
<comment type="caution">
    <text evidence="2">The sequence shown here is derived from an EMBL/GenBank/DDBJ whole genome shotgun (WGS) entry which is preliminary data.</text>
</comment>
<reference evidence="2 3" key="1">
    <citation type="submission" date="2021-07" db="EMBL/GenBank/DDBJ databases">
        <authorList>
            <person name="So Y."/>
        </authorList>
    </citation>
    <scope>NUCLEOTIDE SEQUENCE [LARGE SCALE GENOMIC DNA]</scope>
    <source>
        <strain evidence="2 3">Y3S6</strain>
    </source>
</reference>
<dbReference type="InterPro" id="IPR052358">
    <property type="entry name" value="Aro_Compnd_Degr_Hydrolases"/>
</dbReference>
<proteinExistence type="predicted"/>
<evidence type="ECO:0000259" key="1">
    <source>
        <dbReference type="Pfam" id="PF04909"/>
    </source>
</evidence>
<evidence type="ECO:0000313" key="3">
    <source>
        <dbReference type="Proteomes" id="UP000769617"/>
    </source>
</evidence>
<organism evidence="2 3">
    <name type="scientific">Billgrantia antri</name>
    <dbReference type="NCBI Taxonomy" id="2846777"/>
    <lineage>
        <taxon>Bacteria</taxon>
        <taxon>Pseudomonadati</taxon>
        <taxon>Pseudomonadota</taxon>
        <taxon>Gammaproteobacteria</taxon>
        <taxon>Oceanospirillales</taxon>
        <taxon>Halomonadaceae</taxon>
        <taxon>Billgrantia</taxon>
    </lineage>
</organism>
<name>A0ABS6ZJ32_9GAMM</name>
<keyword evidence="3" id="KW-1185">Reference proteome</keyword>
<accession>A0ABS6ZJ32</accession>
<evidence type="ECO:0000313" key="2">
    <source>
        <dbReference type="EMBL" id="MBW6390070.1"/>
    </source>
</evidence>
<dbReference type="Gene3D" id="3.20.20.140">
    <property type="entry name" value="Metal-dependent hydrolases"/>
    <property type="match status" value="1"/>
</dbReference>
<gene>
    <name evidence="2" type="ORF">KPL81_02680</name>
</gene>
<dbReference type="PANTHER" id="PTHR35563:SF2">
    <property type="entry name" value="BARREL METAL-DEPENDENT HYDROLASE, PUTATIVE (AFU_ORTHOLOGUE AFUA_1G16240)-RELATED"/>
    <property type="match status" value="1"/>
</dbReference>
<dbReference type="InterPro" id="IPR006680">
    <property type="entry name" value="Amidohydro-rel"/>
</dbReference>
<dbReference type="PANTHER" id="PTHR35563">
    <property type="entry name" value="BARREL METAL-DEPENDENT HYDROLASE, PUTATIVE (AFU_ORTHOLOGUE AFUA_1G16240)-RELATED"/>
    <property type="match status" value="1"/>
</dbReference>